<accession>A0A5N0UJW2</accession>
<keyword evidence="3" id="KW-1185">Reference proteome</keyword>
<gene>
    <name evidence="2" type="ORF">FPZ12_042985</name>
</gene>
<protein>
    <submittedName>
        <fullName evidence="2">Low temperature requirement protein A</fullName>
    </submittedName>
</protein>
<sequence length="422" mass="44731">MVHRRLRRRVDARARLHATPGRSGRADGGARGVREGLTGILTPVADQGERHASWLELFFDLVAVAGVAQLSHLLHSSPGWSGAGLYVLCFLAFWTAWMCFTVYGNVAAGTTQALPVLAAMMGLAVMAAAVPEIHGDRAKVFALAYVAVRVLSDRAWRGRGAVVVDWPVAQMGAGVVPWIASLWAGDPWRYYLWALGLVLDLVVSFTFNRDRMARAIAERQARASERRPELRSVTIARLDEAHFGERLGLFMIIVLGEGVLMVTQAMSELAAWHGAVFGTAIGSLALLAGLWALLLQRGFGGIPMLADTAPPRTMLLLHCLVAGVLAALASGMGELVESVPHGHVEPSARWLVCAAVAAIGVVGAGAAAARYGWLWGLRPLAPAVLIPALAGLLDPGAAGLVWLLVAAVAGQLLATRRKATGQ</sequence>
<dbReference type="PANTHER" id="PTHR36840">
    <property type="entry name" value="BLL5714 PROTEIN"/>
    <property type="match status" value="1"/>
</dbReference>
<name>A0A5N0UJW2_9PSEU</name>
<evidence type="ECO:0000256" key="1">
    <source>
        <dbReference type="SAM" id="Phobius"/>
    </source>
</evidence>
<dbReference type="OrthoDB" id="7698234at2"/>
<keyword evidence="1" id="KW-1133">Transmembrane helix</keyword>
<evidence type="ECO:0000313" key="3">
    <source>
        <dbReference type="Proteomes" id="UP000319769"/>
    </source>
</evidence>
<feature type="transmembrane region" description="Helical" evidence="1">
    <location>
        <begin position="272"/>
        <end position="294"/>
    </location>
</feature>
<dbReference type="Proteomes" id="UP000319769">
    <property type="component" value="Unassembled WGS sequence"/>
</dbReference>
<feature type="transmembrane region" description="Helical" evidence="1">
    <location>
        <begin position="190"/>
        <end position="207"/>
    </location>
</feature>
<keyword evidence="1" id="KW-0812">Transmembrane</keyword>
<evidence type="ECO:0000313" key="2">
    <source>
        <dbReference type="EMBL" id="KAA9149575.1"/>
    </source>
</evidence>
<proteinExistence type="predicted"/>
<dbReference type="EMBL" id="VMNW02000138">
    <property type="protein sequence ID" value="KAA9149575.1"/>
    <property type="molecule type" value="Genomic_DNA"/>
</dbReference>
<feature type="transmembrane region" description="Helical" evidence="1">
    <location>
        <begin position="112"/>
        <end position="130"/>
    </location>
</feature>
<feature type="transmembrane region" description="Helical" evidence="1">
    <location>
        <begin position="348"/>
        <end position="368"/>
    </location>
</feature>
<feature type="transmembrane region" description="Helical" evidence="1">
    <location>
        <begin position="83"/>
        <end position="106"/>
    </location>
</feature>
<feature type="transmembrane region" description="Helical" evidence="1">
    <location>
        <begin position="399"/>
        <end position="415"/>
    </location>
</feature>
<feature type="transmembrane region" description="Helical" evidence="1">
    <location>
        <begin position="315"/>
        <end position="336"/>
    </location>
</feature>
<dbReference type="InterPro" id="IPR010640">
    <property type="entry name" value="Low_temperature_requirement_A"/>
</dbReference>
<keyword evidence="1" id="KW-0472">Membrane</keyword>
<feature type="transmembrane region" description="Helical" evidence="1">
    <location>
        <begin position="247"/>
        <end position="266"/>
    </location>
</feature>
<dbReference type="AlphaFoldDB" id="A0A5N0UJW2"/>
<dbReference type="PANTHER" id="PTHR36840:SF1">
    <property type="entry name" value="BLL5714 PROTEIN"/>
    <property type="match status" value="1"/>
</dbReference>
<organism evidence="2 3">
    <name type="scientific">Amycolatopsis acidicola</name>
    <dbReference type="NCBI Taxonomy" id="2596893"/>
    <lineage>
        <taxon>Bacteria</taxon>
        <taxon>Bacillati</taxon>
        <taxon>Actinomycetota</taxon>
        <taxon>Actinomycetes</taxon>
        <taxon>Pseudonocardiales</taxon>
        <taxon>Pseudonocardiaceae</taxon>
        <taxon>Amycolatopsis</taxon>
    </lineage>
</organism>
<reference evidence="2" key="1">
    <citation type="submission" date="2019-09" db="EMBL/GenBank/DDBJ databases">
        <authorList>
            <person name="Teo W.F.A."/>
            <person name="Duangmal K."/>
        </authorList>
    </citation>
    <scope>NUCLEOTIDE SEQUENCE [LARGE SCALE GENOMIC DNA]</scope>
    <source>
        <strain evidence="2">K81G1</strain>
    </source>
</reference>
<comment type="caution">
    <text evidence="2">The sequence shown here is derived from an EMBL/GenBank/DDBJ whole genome shotgun (WGS) entry which is preliminary data.</text>
</comment>
<feature type="transmembrane region" description="Helical" evidence="1">
    <location>
        <begin position="375"/>
        <end position="393"/>
    </location>
</feature>
<dbReference type="Pfam" id="PF06772">
    <property type="entry name" value="LtrA"/>
    <property type="match status" value="1"/>
</dbReference>